<protein>
    <submittedName>
        <fullName evidence="1">Uncharacterized protein</fullName>
    </submittedName>
</protein>
<sequence length="135" mass="15489">MRSYLVVKVGMPTRTGARVKMRLRKRKRNLKARGKRLKVRIPSEHKFVLPSSSRRVRDPPDWCFTIYAAYFDGGSSIPPHPLLVKDNSGLRYLCQPTHAKFLCVFRAEDVAFESWGSPQRGHGEFPSMHGVISMF</sequence>
<comment type="caution">
    <text evidence="1">The sequence shown here is derived from an EMBL/GenBank/DDBJ whole genome shotgun (WGS) entry which is preliminary data.</text>
</comment>
<name>A0AAW2PWD0_9LAMI</name>
<proteinExistence type="predicted"/>
<dbReference type="EMBL" id="JACGWK010000004">
    <property type="protein sequence ID" value="KAL0359734.1"/>
    <property type="molecule type" value="Genomic_DNA"/>
</dbReference>
<evidence type="ECO:0000313" key="1">
    <source>
        <dbReference type="EMBL" id="KAL0359734.1"/>
    </source>
</evidence>
<accession>A0AAW2PWD0</accession>
<dbReference type="AlphaFoldDB" id="A0AAW2PWD0"/>
<organism evidence="1">
    <name type="scientific">Sesamum angustifolium</name>
    <dbReference type="NCBI Taxonomy" id="2727405"/>
    <lineage>
        <taxon>Eukaryota</taxon>
        <taxon>Viridiplantae</taxon>
        <taxon>Streptophyta</taxon>
        <taxon>Embryophyta</taxon>
        <taxon>Tracheophyta</taxon>
        <taxon>Spermatophyta</taxon>
        <taxon>Magnoliopsida</taxon>
        <taxon>eudicotyledons</taxon>
        <taxon>Gunneridae</taxon>
        <taxon>Pentapetalae</taxon>
        <taxon>asterids</taxon>
        <taxon>lamiids</taxon>
        <taxon>Lamiales</taxon>
        <taxon>Pedaliaceae</taxon>
        <taxon>Sesamum</taxon>
    </lineage>
</organism>
<gene>
    <name evidence="1" type="ORF">Sangu_0822800</name>
</gene>
<reference evidence="1" key="1">
    <citation type="submission" date="2020-06" db="EMBL/GenBank/DDBJ databases">
        <authorList>
            <person name="Li T."/>
            <person name="Hu X."/>
            <person name="Zhang T."/>
            <person name="Song X."/>
            <person name="Zhang H."/>
            <person name="Dai N."/>
            <person name="Sheng W."/>
            <person name="Hou X."/>
            <person name="Wei L."/>
        </authorList>
    </citation>
    <scope>NUCLEOTIDE SEQUENCE</scope>
    <source>
        <strain evidence="1">G01</strain>
        <tissue evidence="1">Leaf</tissue>
    </source>
</reference>
<reference evidence="1" key="2">
    <citation type="journal article" date="2024" name="Plant">
        <title>Genomic evolution and insights into agronomic trait innovations of Sesamum species.</title>
        <authorList>
            <person name="Miao H."/>
            <person name="Wang L."/>
            <person name="Qu L."/>
            <person name="Liu H."/>
            <person name="Sun Y."/>
            <person name="Le M."/>
            <person name="Wang Q."/>
            <person name="Wei S."/>
            <person name="Zheng Y."/>
            <person name="Lin W."/>
            <person name="Duan Y."/>
            <person name="Cao H."/>
            <person name="Xiong S."/>
            <person name="Wang X."/>
            <person name="Wei L."/>
            <person name="Li C."/>
            <person name="Ma Q."/>
            <person name="Ju M."/>
            <person name="Zhao R."/>
            <person name="Li G."/>
            <person name="Mu C."/>
            <person name="Tian Q."/>
            <person name="Mei H."/>
            <person name="Zhang T."/>
            <person name="Gao T."/>
            <person name="Zhang H."/>
        </authorList>
    </citation>
    <scope>NUCLEOTIDE SEQUENCE</scope>
    <source>
        <strain evidence="1">G01</strain>
    </source>
</reference>